<dbReference type="InterPro" id="IPR004808">
    <property type="entry name" value="AP_endonuc_1"/>
</dbReference>
<feature type="domain" description="Endonuclease/exonuclease/phosphatase" evidence="6">
    <location>
        <begin position="272"/>
        <end position="488"/>
    </location>
</feature>
<dbReference type="InterPro" id="IPR036691">
    <property type="entry name" value="Endo/exonu/phosph_ase_sf"/>
</dbReference>
<evidence type="ECO:0000256" key="3">
    <source>
        <dbReference type="ARBA" id="ARBA00022723"/>
    </source>
</evidence>
<dbReference type="Pfam" id="PF03372">
    <property type="entry name" value="Exo_endo_phos"/>
    <property type="match status" value="1"/>
</dbReference>
<feature type="non-terminal residue" evidence="7">
    <location>
        <position position="494"/>
    </location>
</feature>
<dbReference type="GO" id="GO:0003906">
    <property type="term" value="F:DNA-(apurinic or apyrimidinic site) endonuclease activity"/>
    <property type="evidence" value="ECO:0007669"/>
    <property type="project" value="TreeGrafter"/>
</dbReference>
<dbReference type="PANTHER" id="PTHR22748:SF26">
    <property type="entry name" value="ENDONUCLEASE_EXONUCLEASE_PHOSPHATASE DOMAIN-CONTAINING PROTEIN"/>
    <property type="match status" value="1"/>
</dbReference>
<dbReference type="GO" id="GO:0046872">
    <property type="term" value="F:metal ion binding"/>
    <property type="evidence" value="ECO:0007669"/>
    <property type="project" value="UniProtKB-KW"/>
</dbReference>
<dbReference type="OrthoDB" id="87741at2759"/>
<dbReference type="EMBL" id="VJMH01001841">
    <property type="protein sequence ID" value="KAF0710898.1"/>
    <property type="molecule type" value="Genomic_DNA"/>
</dbReference>
<comment type="cofactor">
    <cofactor evidence="1">
        <name>Mg(2+)</name>
        <dbReference type="ChEBI" id="CHEBI:18420"/>
    </cofactor>
</comment>
<dbReference type="Gene3D" id="3.60.10.10">
    <property type="entry name" value="Endonuclease/exonuclease/phosphatase"/>
    <property type="match status" value="1"/>
</dbReference>
<evidence type="ECO:0000313" key="7">
    <source>
        <dbReference type="EMBL" id="KAF0710898.1"/>
    </source>
</evidence>
<dbReference type="GO" id="GO:0008311">
    <property type="term" value="F:double-stranded DNA 3'-5' DNA exonuclease activity"/>
    <property type="evidence" value="ECO:0007669"/>
    <property type="project" value="TreeGrafter"/>
</dbReference>
<protein>
    <recommendedName>
        <fullName evidence="6">Endonuclease/exonuclease/phosphatase domain-containing protein</fullName>
    </recommendedName>
</protein>
<reference evidence="7" key="1">
    <citation type="submission" date="2019-06" db="EMBL/GenBank/DDBJ databases">
        <title>Genomics analysis of Aphanomyces spp. identifies a new class of oomycete effector associated with host adaptation.</title>
        <authorList>
            <person name="Gaulin E."/>
        </authorList>
    </citation>
    <scope>NUCLEOTIDE SEQUENCE</scope>
    <source>
        <strain evidence="7">CBS 578.67</strain>
    </source>
</reference>
<dbReference type="InterPro" id="IPR005135">
    <property type="entry name" value="Endo/exonuclease/phosphatase"/>
</dbReference>
<evidence type="ECO:0000256" key="1">
    <source>
        <dbReference type="ARBA" id="ARBA00001946"/>
    </source>
</evidence>
<dbReference type="PANTHER" id="PTHR22748">
    <property type="entry name" value="AP ENDONUCLEASE"/>
    <property type="match status" value="1"/>
</dbReference>
<evidence type="ECO:0000256" key="2">
    <source>
        <dbReference type="ARBA" id="ARBA00007092"/>
    </source>
</evidence>
<accession>A0A6A4ZBP5</accession>
<comment type="caution">
    <text evidence="7">The sequence shown here is derived from an EMBL/GenBank/DDBJ whole genome shotgun (WGS) entry which is preliminary data.</text>
</comment>
<keyword evidence="3" id="KW-0479">Metal-binding</keyword>
<evidence type="ECO:0000256" key="4">
    <source>
        <dbReference type="ARBA" id="ARBA00022801"/>
    </source>
</evidence>
<proteinExistence type="inferred from homology"/>
<keyword evidence="5" id="KW-0460">Magnesium</keyword>
<gene>
    <name evidence="7" type="ORF">As57867_005434</name>
</gene>
<feature type="non-terminal residue" evidence="7">
    <location>
        <position position="1"/>
    </location>
</feature>
<dbReference type="GO" id="GO:0008081">
    <property type="term" value="F:phosphoric diester hydrolase activity"/>
    <property type="evidence" value="ECO:0007669"/>
    <property type="project" value="TreeGrafter"/>
</dbReference>
<dbReference type="GO" id="GO:0006284">
    <property type="term" value="P:base-excision repair"/>
    <property type="evidence" value="ECO:0007669"/>
    <property type="project" value="TreeGrafter"/>
</dbReference>
<evidence type="ECO:0000259" key="6">
    <source>
        <dbReference type="Pfam" id="PF03372"/>
    </source>
</evidence>
<name>A0A6A4ZBP5_9STRA</name>
<organism evidence="7">
    <name type="scientific">Aphanomyces stellatus</name>
    <dbReference type="NCBI Taxonomy" id="120398"/>
    <lineage>
        <taxon>Eukaryota</taxon>
        <taxon>Sar</taxon>
        <taxon>Stramenopiles</taxon>
        <taxon>Oomycota</taxon>
        <taxon>Saprolegniomycetes</taxon>
        <taxon>Saprolegniales</taxon>
        <taxon>Verrucalvaceae</taxon>
        <taxon>Aphanomyces</taxon>
    </lineage>
</organism>
<evidence type="ECO:0000256" key="5">
    <source>
        <dbReference type="ARBA" id="ARBA00022842"/>
    </source>
</evidence>
<comment type="similarity">
    <text evidence="2">Belongs to the DNA repair enzymes AP/ExoA family.</text>
</comment>
<dbReference type="SUPFAM" id="SSF56219">
    <property type="entry name" value="DNase I-like"/>
    <property type="match status" value="1"/>
</dbReference>
<sequence>ATEAPVEIEHWVTKGHVVELWDHVVTNPCKANCNITRAILRDTQTMQNIAFLHAWHRWVVASALPSFHNLFHATFEREPTWDFLANAFDSHAQVLATLPHQIGASLCEVEIALSAFEILLATQLTPYFFNESWLVCATKHPVVWLPIHNKANMVGPDTLWGLLHSFIGHELVADMRMAHPCGVFDTLARLQSLGYSYDKGTMVGFVPGTVPGLAFVTPYRMLGPSTILNRPSHIPPTHQALQLNTQRHTRSQTQPRQLIDLSNVITTEISILTANINGFKDNGHRLIQQLLARHTIISLQETKLADKFQYEKVCFHLDHTLGVGNYFLATNDHRTDVLTVEPSRSSGVMMLFQKDLPGFDNLMHLRSKDIRDKYMVVRTTWASTPVYFHNVYAPVHNAAREDFFESLPRNFPPSAIHIVMGDFNIPMDRELDAMDAEGNHHVGRRECMTWLQALGVIDAWRLHHPNARMYSSPRGKNRLDYIFLNERLVQTAYR</sequence>
<keyword evidence="4" id="KW-0378">Hydrolase</keyword>
<dbReference type="AlphaFoldDB" id="A0A6A4ZBP5"/>
<dbReference type="GO" id="GO:0005634">
    <property type="term" value="C:nucleus"/>
    <property type="evidence" value="ECO:0007669"/>
    <property type="project" value="TreeGrafter"/>
</dbReference>